<feature type="transmembrane region" description="Helical" evidence="2">
    <location>
        <begin position="20"/>
        <end position="39"/>
    </location>
</feature>
<evidence type="ECO:0000313" key="4">
    <source>
        <dbReference type="EMBL" id="AHD19655.1"/>
    </source>
</evidence>
<protein>
    <submittedName>
        <fullName evidence="4">Membrane protein</fullName>
    </submittedName>
</protein>
<name>V9XCE1_9NOCA</name>
<evidence type="ECO:0000256" key="1">
    <source>
        <dbReference type="SAM" id="MobiDB-lite"/>
    </source>
</evidence>
<evidence type="ECO:0000313" key="5">
    <source>
        <dbReference type="Proteomes" id="UP000018781"/>
    </source>
</evidence>
<dbReference type="GeneID" id="29937802"/>
<keyword evidence="2" id="KW-0812">Transmembrane</keyword>
<keyword evidence="2" id="KW-1133">Transmembrane helix</keyword>
<feature type="transmembrane region" description="Helical" evidence="2">
    <location>
        <begin position="51"/>
        <end position="71"/>
    </location>
</feature>
<reference evidence="4 5" key="1">
    <citation type="journal article" date="2014" name="Genome Announc.">
        <title>Complete Genome of Rhodococcus pyridinivorans SB3094, a Methyl-Ethyl-Ketone-Degrading Bacterium Used for Bioaugmentation.</title>
        <authorList>
            <person name="Dueholm M.S."/>
            <person name="Albertsen M."/>
            <person name="D'Imperio S."/>
            <person name="Tale V.P."/>
            <person name="Lewis D."/>
            <person name="Nielsen P.H."/>
            <person name="Nielsen J.L."/>
        </authorList>
    </citation>
    <scope>NUCLEOTIDE SEQUENCE [LARGE SCALE GENOMIC DNA]</scope>
    <source>
        <strain evidence="4 5">SB3094</strain>
    </source>
</reference>
<dbReference type="AlphaFoldDB" id="V9XCE1"/>
<feature type="region of interest" description="Disordered" evidence="1">
    <location>
        <begin position="149"/>
        <end position="202"/>
    </location>
</feature>
<dbReference type="PATRIC" id="fig|1435356.3.peg.497"/>
<dbReference type="EMBL" id="CP006996">
    <property type="protein sequence ID" value="AHD19655.1"/>
    <property type="molecule type" value="Genomic_DNA"/>
</dbReference>
<dbReference type="eggNOG" id="ENOG50331K6">
    <property type="taxonomic scope" value="Bacteria"/>
</dbReference>
<dbReference type="InterPro" id="IPR019692">
    <property type="entry name" value="CFP-6_PH"/>
</dbReference>
<feature type="domain" description="Low molecular weight protein antigen 6 PH" evidence="3">
    <location>
        <begin position="73"/>
        <end position="143"/>
    </location>
</feature>
<dbReference type="Pfam" id="PF10756">
    <property type="entry name" value="bPH_6"/>
    <property type="match status" value="1"/>
</dbReference>
<gene>
    <name evidence="4" type="ORF">Y013_02515</name>
</gene>
<organism evidence="4 5">
    <name type="scientific">Rhodococcus pyridinivorans SB3094</name>
    <dbReference type="NCBI Taxonomy" id="1435356"/>
    <lineage>
        <taxon>Bacteria</taxon>
        <taxon>Bacillati</taxon>
        <taxon>Actinomycetota</taxon>
        <taxon>Actinomycetes</taxon>
        <taxon>Mycobacteriales</taxon>
        <taxon>Nocardiaceae</taxon>
        <taxon>Rhodococcus</taxon>
    </lineage>
</organism>
<keyword evidence="2" id="KW-0472">Membrane</keyword>
<dbReference type="KEGG" id="rpy:Y013_02515"/>
<accession>V9XCE1</accession>
<evidence type="ECO:0000259" key="3">
    <source>
        <dbReference type="Pfam" id="PF10756"/>
    </source>
</evidence>
<dbReference type="RefSeq" id="WP_024100798.1">
    <property type="nucleotide sequence ID" value="NC_023150.1"/>
</dbReference>
<evidence type="ECO:0000256" key="2">
    <source>
        <dbReference type="SAM" id="Phobius"/>
    </source>
</evidence>
<sequence>MTRDETGWDLEVRPEKMRRWVVVAAVVVMAIHIFAALVLRGGGDTGVNLRVVDQIAILAIGVVLTGGVLLFTRPRLRAGADGVSVRNVVAERHIPWTDVRGLFFDQGAPWARLELPFDEYVPVVAIQARDGERAVDALERFRELESRYTGGAVSDNDDGGAVSDNNDGGAVSDNNDGGAVSDNNDGGAVSDNNDGGAVRGDD</sequence>
<proteinExistence type="predicted"/>
<dbReference type="Proteomes" id="UP000018781">
    <property type="component" value="Chromosome"/>
</dbReference>
<dbReference type="HOGENOM" id="CLU_110740_1_0_11"/>